<gene>
    <name evidence="4" type="ORF">METZ01_LOCUS301423</name>
</gene>
<evidence type="ECO:0000256" key="2">
    <source>
        <dbReference type="ARBA" id="ARBA00023004"/>
    </source>
</evidence>
<dbReference type="InterPro" id="IPR038492">
    <property type="entry name" value="GBBH-like_N_sf"/>
</dbReference>
<sequence>MANQGITTPNSIDIQHDDISIEWSDGHASTYPHRYLRLECHCATCVGEWPNKGEL</sequence>
<keyword evidence="2" id="KW-0408">Iron</keyword>
<dbReference type="EMBL" id="UINC01093833">
    <property type="protein sequence ID" value="SVC48569.1"/>
    <property type="molecule type" value="Genomic_DNA"/>
</dbReference>
<dbReference type="AlphaFoldDB" id="A0A382MI88"/>
<dbReference type="Gene3D" id="3.30.2020.30">
    <property type="match status" value="1"/>
</dbReference>
<keyword evidence="1" id="KW-0479">Metal-binding</keyword>
<feature type="domain" description="Gamma-butyrobetaine hydroxylase-like N-terminal" evidence="3">
    <location>
        <begin position="15"/>
        <end position="48"/>
    </location>
</feature>
<evidence type="ECO:0000313" key="4">
    <source>
        <dbReference type="EMBL" id="SVC48569.1"/>
    </source>
</evidence>
<accession>A0A382MI88</accession>
<reference evidence="4" key="1">
    <citation type="submission" date="2018-05" db="EMBL/GenBank/DDBJ databases">
        <authorList>
            <person name="Lanie J.A."/>
            <person name="Ng W.-L."/>
            <person name="Kazmierczak K.M."/>
            <person name="Andrzejewski T.M."/>
            <person name="Davidsen T.M."/>
            <person name="Wayne K.J."/>
            <person name="Tettelin H."/>
            <person name="Glass J.I."/>
            <person name="Rusch D."/>
            <person name="Podicherti R."/>
            <person name="Tsui H.-C.T."/>
            <person name="Winkler M.E."/>
        </authorList>
    </citation>
    <scope>NUCLEOTIDE SEQUENCE</scope>
</reference>
<dbReference type="Pfam" id="PF06155">
    <property type="entry name" value="GBBH-like_N"/>
    <property type="match status" value="1"/>
</dbReference>
<name>A0A382MI88_9ZZZZ</name>
<feature type="non-terminal residue" evidence="4">
    <location>
        <position position="55"/>
    </location>
</feature>
<organism evidence="4">
    <name type="scientific">marine metagenome</name>
    <dbReference type="NCBI Taxonomy" id="408172"/>
    <lineage>
        <taxon>unclassified sequences</taxon>
        <taxon>metagenomes</taxon>
        <taxon>ecological metagenomes</taxon>
    </lineage>
</organism>
<evidence type="ECO:0000259" key="3">
    <source>
        <dbReference type="Pfam" id="PF06155"/>
    </source>
</evidence>
<proteinExistence type="predicted"/>
<protein>
    <recommendedName>
        <fullName evidence="3">Gamma-butyrobetaine hydroxylase-like N-terminal domain-containing protein</fullName>
    </recommendedName>
</protein>
<dbReference type="InterPro" id="IPR010376">
    <property type="entry name" value="GBBH-like_N"/>
</dbReference>
<dbReference type="GO" id="GO:0046872">
    <property type="term" value="F:metal ion binding"/>
    <property type="evidence" value="ECO:0007669"/>
    <property type="project" value="UniProtKB-KW"/>
</dbReference>
<evidence type="ECO:0000256" key="1">
    <source>
        <dbReference type="ARBA" id="ARBA00022723"/>
    </source>
</evidence>